<feature type="domain" description="Expansin-like EG45" evidence="4">
    <location>
        <begin position="54"/>
        <end position="159"/>
    </location>
</feature>
<dbReference type="Pfam" id="PF03330">
    <property type="entry name" value="DPBB_1"/>
    <property type="match status" value="1"/>
</dbReference>
<gene>
    <name evidence="6" type="ORF">G4B88_020474</name>
</gene>
<dbReference type="GO" id="GO:0009653">
    <property type="term" value="P:anatomical structure morphogenesis"/>
    <property type="evidence" value="ECO:0007669"/>
    <property type="project" value="UniProtKB-ARBA"/>
</dbReference>
<dbReference type="SUPFAM" id="SSF50685">
    <property type="entry name" value="Barwin-like endoglucanases"/>
    <property type="match status" value="1"/>
</dbReference>
<keyword evidence="2" id="KW-0964">Secreted</keyword>
<evidence type="ECO:0000256" key="1">
    <source>
        <dbReference type="ARBA" id="ARBA00004613"/>
    </source>
</evidence>
<comment type="subcellular location">
    <subcellularLocation>
        <location evidence="1">Secreted</location>
    </subcellularLocation>
</comment>
<sequence length="255" mass="27087">MAVTKQSLIVAIMFCYVELSIGFNRNLSAFATAPYWSAAGATWYGSPNGAGTDGGSCGYGNLVSQYPFSSMITAVSSSLYNSGKECGACYQVKCTKSPYCSGKAVRVVITDVCPGCLLGFDLSGSSFGAMAFPGQEHKLRGIGVLEIQYARVACDYSGKGIEFHVERGSNSNYFASAIVLEGGDGDLAGVELKDASSQTWRPMQQSWGAIWKFDAASQLHPPLSLRLTSGYSGRTIVATDVIPHGWMPGATYTSY</sequence>
<dbReference type="PANTHER" id="PTHR31692:SF49">
    <property type="entry name" value="EXPANSIN-B15-LIKE"/>
    <property type="match status" value="1"/>
</dbReference>
<comment type="caution">
    <text evidence="6">The sequence shown here is derived from an EMBL/GenBank/DDBJ whole genome shotgun (WGS) entry which is preliminary data.</text>
</comment>
<dbReference type="PANTHER" id="PTHR31692">
    <property type="entry name" value="EXPANSIN-B3"/>
    <property type="match status" value="1"/>
</dbReference>
<dbReference type="AlphaFoldDB" id="A0A7J6DZH9"/>
<accession>A0A7J6DZH9</accession>
<name>A0A7J6DZH9_CANSA</name>
<dbReference type="CDD" id="cd22275">
    <property type="entry name" value="DPBB_EXPB_N"/>
    <property type="match status" value="1"/>
</dbReference>
<dbReference type="Proteomes" id="UP000583929">
    <property type="component" value="Unassembled WGS sequence"/>
</dbReference>
<dbReference type="PRINTS" id="PR01225">
    <property type="entry name" value="EXPANSNFAMLY"/>
</dbReference>
<organism evidence="6 7">
    <name type="scientific">Cannabis sativa</name>
    <name type="common">Hemp</name>
    <name type="synonym">Marijuana</name>
    <dbReference type="NCBI Taxonomy" id="3483"/>
    <lineage>
        <taxon>Eukaryota</taxon>
        <taxon>Viridiplantae</taxon>
        <taxon>Streptophyta</taxon>
        <taxon>Embryophyta</taxon>
        <taxon>Tracheophyta</taxon>
        <taxon>Spermatophyta</taxon>
        <taxon>Magnoliopsida</taxon>
        <taxon>eudicotyledons</taxon>
        <taxon>Gunneridae</taxon>
        <taxon>Pentapetalae</taxon>
        <taxon>rosids</taxon>
        <taxon>fabids</taxon>
        <taxon>Rosales</taxon>
        <taxon>Cannabaceae</taxon>
        <taxon>Cannabis</taxon>
    </lineage>
</organism>
<protein>
    <submittedName>
        <fullName evidence="6">Uncharacterized protein</fullName>
    </submittedName>
</protein>
<dbReference type="Gene3D" id="2.60.40.760">
    <property type="entry name" value="Expansin, cellulose-binding-like domain"/>
    <property type="match status" value="1"/>
</dbReference>
<feature type="domain" description="Expansin-like CBD" evidence="5">
    <location>
        <begin position="172"/>
        <end position="254"/>
    </location>
</feature>
<keyword evidence="7" id="KW-1185">Reference proteome</keyword>
<evidence type="ECO:0000259" key="5">
    <source>
        <dbReference type="PROSITE" id="PS50843"/>
    </source>
</evidence>
<dbReference type="Gene3D" id="2.40.40.10">
    <property type="entry name" value="RlpA-like domain"/>
    <property type="match status" value="1"/>
</dbReference>
<dbReference type="InterPro" id="IPR009009">
    <property type="entry name" value="RlpA-like_DPBB"/>
</dbReference>
<dbReference type="InterPro" id="IPR036749">
    <property type="entry name" value="Expansin_CBD_sf"/>
</dbReference>
<dbReference type="InterPro" id="IPR036908">
    <property type="entry name" value="RlpA-like_sf"/>
</dbReference>
<proteinExistence type="inferred from homology"/>
<dbReference type="SUPFAM" id="SSF49590">
    <property type="entry name" value="PHL pollen allergen"/>
    <property type="match status" value="1"/>
</dbReference>
<evidence type="ECO:0000313" key="7">
    <source>
        <dbReference type="Proteomes" id="UP000583929"/>
    </source>
</evidence>
<dbReference type="EMBL" id="JAATIQ010000555">
    <property type="protein sequence ID" value="KAF4351514.1"/>
    <property type="molecule type" value="Genomic_DNA"/>
</dbReference>
<dbReference type="PROSITE" id="PS50842">
    <property type="entry name" value="EXPANSIN_EG45"/>
    <property type="match status" value="1"/>
</dbReference>
<evidence type="ECO:0000313" key="6">
    <source>
        <dbReference type="EMBL" id="KAF4351514.1"/>
    </source>
</evidence>
<evidence type="ECO:0000256" key="2">
    <source>
        <dbReference type="ARBA" id="ARBA00022525"/>
    </source>
</evidence>
<dbReference type="GO" id="GO:0005576">
    <property type="term" value="C:extracellular region"/>
    <property type="evidence" value="ECO:0007669"/>
    <property type="project" value="UniProtKB-SubCell"/>
</dbReference>
<dbReference type="InterPro" id="IPR007117">
    <property type="entry name" value="Expansin_CBD"/>
</dbReference>
<reference evidence="6 7" key="1">
    <citation type="journal article" date="2020" name="bioRxiv">
        <title>Sequence and annotation of 42 cannabis genomes reveals extensive copy number variation in cannabinoid synthesis and pathogen resistance genes.</title>
        <authorList>
            <person name="Mckernan K.J."/>
            <person name="Helbert Y."/>
            <person name="Kane L.T."/>
            <person name="Ebling H."/>
            <person name="Zhang L."/>
            <person name="Liu B."/>
            <person name="Eaton Z."/>
            <person name="Mclaughlin S."/>
            <person name="Kingan S."/>
            <person name="Baybayan P."/>
            <person name="Concepcion G."/>
            <person name="Jordan M."/>
            <person name="Riva A."/>
            <person name="Barbazuk W."/>
            <person name="Harkins T."/>
        </authorList>
    </citation>
    <scope>NUCLEOTIDE SEQUENCE [LARGE SCALE GENOMIC DNA]</scope>
    <source>
        <strain evidence="7">cv. Jamaican Lion 4</strain>
        <tissue evidence="6">Leaf</tissue>
    </source>
</reference>
<evidence type="ECO:0000256" key="3">
    <source>
        <dbReference type="RuleBase" id="RU003460"/>
    </source>
</evidence>
<dbReference type="Pfam" id="PF01357">
    <property type="entry name" value="Expansin_C"/>
    <property type="match status" value="1"/>
</dbReference>
<feature type="non-terminal residue" evidence="6">
    <location>
        <position position="1"/>
    </location>
</feature>
<dbReference type="InterPro" id="IPR007118">
    <property type="entry name" value="Expan_Lol_pI"/>
</dbReference>
<evidence type="ECO:0000259" key="4">
    <source>
        <dbReference type="PROSITE" id="PS50842"/>
    </source>
</evidence>
<dbReference type="PROSITE" id="PS50843">
    <property type="entry name" value="EXPANSIN_CBD"/>
    <property type="match status" value="1"/>
</dbReference>
<dbReference type="PRINTS" id="PR00829">
    <property type="entry name" value="LOLP1ALLERGN"/>
</dbReference>
<comment type="similarity">
    <text evidence="3">Belongs to the expansin family.</text>
</comment>
<dbReference type="InterPro" id="IPR007112">
    <property type="entry name" value="Expansin/allergen_DPBB_dom"/>
</dbReference>
<dbReference type="SMART" id="SM00837">
    <property type="entry name" value="DPBB_1"/>
    <property type="match status" value="1"/>
</dbReference>
<dbReference type="InterPro" id="IPR005795">
    <property type="entry name" value="LolPI"/>
</dbReference>